<dbReference type="Proteomes" id="UP000579153">
    <property type="component" value="Unassembled WGS sequence"/>
</dbReference>
<comment type="caution">
    <text evidence="1">The sequence shown here is derived from an EMBL/GenBank/DDBJ whole genome shotgun (WGS) entry which is preliminary data.</text>
</comment>
<evidence type="ECO:0000313" key="2">
    <source>
        <dbReference type="Proteomes" id="UP000579153"/>
    </source>
</evidence>
<keyword evidence="2" id="KW-1185">Reference proteome</keyword>
<organism evidence="1 2">
    <name type="scientific">Nonomuraea jabiensis</name>
    <dbReference type="NCBI Taxonomy" id="882448"/>
    <lineage>
        <taxon>Bacteria</taxon>
        <taxon>Bacillati</taxon>
        <taxon>Actinomycetota</taxon>
        <taxon>Actinomycetes</taxon>
        <taxon>Streptosporangiales</taxon>
        <taxon>Streptosporangiaceae</taxon>
        <taxon>Nonomuraea</taxon>
    </lineage>
</organism>
<dbReference type="EMBL" id="JACHMB010000001">
    <property type="protein sequence ID" value="MBB5780136.1"/>
    <property type="molecule type" value="Genomic_DNA"/>
</dbReference>
<reference evidence="1 2" key="1">
    <citation type="submission" date="2020-08" db="EMBL/GenBank/DDBJ databases">
        <title>Sequencing the genomes of 1000 actinobacteria strains.</title>
        <authorList>
            <person name="Klenk H.-P."/>
        </authorList>
    </citation>
    <scope>NUCLEOTIDE SEQUENCE [LARGE SCALE GENOMIC DNA]</scope>
    <source>
        <strain evidence="1 2">DSM 45507</strain>
    </source>
</reference>
<proteinExistence type="predicted"/>
<accession>A0A7W9GAE8</accession>
<evidence type="ECO:0000313" key="1">
    <source>
        <dbReference type="EMBL" id="MBB5780136.1"/>
    </source>
</evidence>
<name>A0A7W9GAE8_9ACTN</name>
<sequence>MVAEREPSDRVADVLDPVSAAEIAIGGLRSF</sequence>
<dbReference type="AlphaFoldDB" id="A0A7W9GAE8"/>
<gene>
    <name evidence="1" type="ORF">HD596_006892</name>
</gene>
<protein>
    <submittedName>
        <fullName evidence="1">Uncharacterized protein</fullName>
    </submittedName>
</protein>